<dbReference type="RefSeq" id="WP_273632373.1">
    <property type="nucleotide sequence ID" value="NZ_CP117167.1"/>
</dbReference>
<dbReference type="EMBL" id="CP117167">
    <property type="protein sequence ID" value="WCT14070.1"/>
    <property type="molecule type" value="Genomic_DNA"/>
</dbReference>
<dbReference type="Gene3D" id="3.90.1340.10">
    <property type="entry name" value="Phage tail collar domain"/>
    <property type="match status" value="1"/>
</dbReference>
<name>A0ABY7TC29_9SPHI</name>
<feature type="domain" description="Phage tail collar" evidence="1">
    <location>
        <begin position="6"/>
        <end position="60"/>
    </location>
</feature>
<gene>
    <name evidence="2" type="ORF">PQO05_08995</name>
</gene>
<dbReference type="InterPro" id="IPR037053">
    <property type="entry name" value="Phage_tail_collar_dom_sf"/>
</dbReference>
<reference evidence="2 3" key="1">
    <citation type="submission" date="2023-02" db="EMBL/GenBank/DDBJ databases">
        <title>Genome sequence of Mucilaginibacter jinjuensis strain KACC 16571.</title>
        <authorList>
            <person name="Kim S."/>
            <person name="Heo J."/>
            <person name="Kwon S.-W."/>
        </authorList>
    </citation>
    <scope>NUCLEOTIDE SEQUENCE [LARGE SCALE GENOMIC DNA]</scope>
    <source>
        <strain evidence="2 3">KACC 16571</strain>
    </source>
</reference>
<evidence type="ECO:0000313" key="3">
    <source>
        <dbReference type="Proteomes" id="UP001216139"/>
    </source>
</evidence>
<proteinExistence type="predicted"/>
<dbReference type="Proteomes" id="UP001216139">
    <property type="component" value="Chromosome"/>
</dbReference>
<organism evidence="2 3">
    <name type="scientific">Mucilaginibacter jinjuensis</name>
    <dbReference type="NCBI Taxonomy" id="1176721"/>
    <lineage>
        <taxon>Bacteria</taxon>
        <taxon>Pseudomonadati</taxon>
        <taxon>Bacteroidota</taxon>
        <taxon>Sphingobacteriia</taxon>
        <taxon>Sphingobacteriales</taxon>
        <taxon>Sphingobacteriaceae</taxon>
        <taxon>Mucilaginibacter</taxon>
    </lineage>
</organism>
<keyword evidence="3" id="KW-1185">Reference proteome</keyword>
<evidence type="ECO:0000259" key="1">
    <source>
        <dbReference type="Pfam" id="PF07484"/>
    </source>
</evidence>
<dbReference type="SUPFAM" id="SSF88874">
    <property type="entry name" value="Receptor-binding domain of short tail fibre protein gp12"/>
    <property type="match status" value="1"/>
</dbReference>
<dbReference type="InterPro" id="IPR011083">
    <property type="entry name" value="Phage_tail_collar_dom"/>
</dbReference>
<sequence>MDAFVGEIRPYAFGFAPRGWMPCNGQILPIASYAPLFSILGTQYGGNGSTTFALPNIQSSVLNGSGTLLGGDTYTVGEMAGVSNVTLLSTEMPAHTHTVDGGTATSAISAVTVPTNSSYITNSFSKATPGATTGLSGKSYIPGTPPPTGLTNLNPTTIGISGGNLAHNNMAPYLAISYCICISGVFPTRN</sequence>
<accession>A0ABY7TC29</accession>
<protein>
    <submittedName>
        <fullName evidence="2">Tail fiber protein</fullName>
    </submittedName>
</protein>
<dbReference type="Pfam" id="PF07484">
    <property type="entry name" value="Collar"/>
    <property type="match status" value="1"/>
</dbReference>
<evidence type="ECO:0000313" key="2">
    <source>
        <dbReference type="EMBL" id="WCT14070.1"/>
    </source>
</evidence>